<keyword evidence="2" id="KW-1185">Reference proteome</keyword>
<comment type="caution">
    <text evidence="1">The sequence shown here is derived from an EMBL/GenBank/DDBJ whole genome shotgun (WGS) entry which is preliminary data.</text>
</comment>
<protein>
    <submittedName>
        <fullName evidence="1">Uncharacterized protein</fullName>
    </submittedName>
</protein>
<dbReference type="PROSITE" id="PS00018">
    <property type="entry name" value="EF_HAND_1"/>
    <property type="match status" value="1"/>
</dbReference>
<dbReference type="InterPro" id="IPR018247">
    <property type="entry name" value="EF_Hand_1_Ca_BS"/>
</dbReference>
<dbReference type="EMBL" id="NIQC01000018">
    <property type="protein sequence ID" value="OWZ83419.1"/>
    <property type="molecule type" value="Genomic_DNA"/>
</dbReference>
<name>A0A226BYZ3_9FIRM</name>
<reference evidence="1 2" key="1">
    <citation type="submission" date="2017-06" db="EMBL/GenBank/DDBJ databases">
        <title>Draft Genome Sequence of Natranaerobius trueperi halophilic, alkalithermophilic bacteria from soda lakes.</title>
        <authorList>
            <person name="Zhao B."/>
        </authorList>
    </citation>
    <scope>NUCLEOTIDE SEQUENCE [LARGE SCALE GENOMIC DNA]</scope>
    <source>
        <strain evidence="1 2">DSM 18760</strain>
    </source>
</reference>
<organism evidence="1 2">
    <name type="scientific">Natranaerobius trueperi</name>
    <dbReference type="NCBI Taxonomy" id="759412"/>
    <lineage>
        <taxon>Bacteria</taxon>
        <taxon>Bacillati</taxon>
        <taxon>Bacillota</taxon>
        <taxon>Clostridia</taxon>
        <taxon>Natranaerobiales</taxon>
        <taxon>Natranaerobiaceae</taxon>
        <taxon>Natranaerobius</taxon>
    </lineage>
</organism>
<dbReference type="Proteomes" id="UP000214588">
    <property type="component" value="Unassembled WGS sequence"/>
</dbReference>
<evidence type="ECO:0000313" key="1">
    <source>
        <dbReference type="EMBL" id="OWZ83419.1"/>
    </source>
</evidence>
<gene>
    <name evidence="1" type="ORF">CDO51_08480</name>
</gene>
<accession>A0A226BYZ3</accession>
<evidence type="ECO:0000313" key="2">
    <source>
        <dbReference type="Proteomes" id="UP000214588"/>
    </source>
</evidence>
<proteinExistence type="predicted"/>
<dbReference type="RefSeq" id="WP_089023849.1">
    <property type="nucleotide sequence ID" value="NZ_NIQC01000018.1"/>
</dbReference>
<dbReference type="AlphaFoldDB" id="A0A226BYZ3"/>
<sequence>MTHDISVTELIPYYPDELIGKEEYFMVQIKSFIEKVKQEREDLKDYRLKDVGFKPHDDGLLVKLYFKKDSDNDSNTNKIINFFDIRK</sequence>